<dbReference type="InterPro" id="IPR037219">
    <property type="entry name" value="Peptidase_M41-like"/>
</dbReference>
<evidence type="ECO:0000256" key="9">
    <source>
        <dbReference type="ARBA" id="ARBA00022801"/>
    </source>
</evidence>
<sequence length="918" mass="100529">MFQSPVAPPTHLVSPPFTHLYNPQAKTVLCSLSKSYYDTTMNSFNSGNSLPKQSLQTLFSSVSSVSNQLASTSKRSASFISSFSQSLLHNANTIISTTVEIPTSSLQKSALAESTSTQNISTLDQNLKTTLTQKIHSDPTPSIPNPVLPINRKLSPVHTNQVSHSFSSLSFQFLKGFLSPQFNLQKRYITSSPKSSGWGSYSGVYSGRDRYSDENAKKPEFHKIEDSVKKSASFSQTNDVPNVTDLTSLKSDVRKSIDSGSRAQINSALSKIESIHSGLDTELIELYLKGLMLTDISPEQSGIKLASLLRKFPLLASNLKISQLINSPSFRNQGSNENISARSSGNSDSSRSRGSFLKSHLDRLNSSKNSSISELENRIKSSELGVNPSSAAKNDSDYAFNSSQSIEGSDSTNPIHVVVTEEKKSMFFKTFRWLIGTLIYAFCILTFMNLLLEGSGVMKASTAPKAFSPEEKNKVTFSDVQGCDEAKTELQELVDFLKDPKEFTQLGGNMPKGVLLTGPPGTGKTLLARAVAGEASVPFFFMSGSEFDEIYVGVGSKRLRELFAAAREKAPSIIFIDEIDGIGSKRSHRDQGYMNQTLNQLLVELDGFSQSEGVIFIAATNFPESLDPALTRPGRFDRVIDVPLPDVRGRIAILKLQTEKIPLSSEIDLSVIARGTVGFSGADLNNLVNIAAIKASKQKAKYVTLKDLEYAKDKIIMGAERTSAVVTMESRKNTAYHEGGHALVAMYTPGALPLHKATIMPRGHALGVTVQLPEMDRDSFKRQEYYAMLDVCMGGYAAEQLIFGYDNVTSGSSNDLKKATDLATAMVTKYGMSDKVGHVVYSDSNMGKLSGETRKLIDEEIRSISEQSYARVSKLLTEKRAELDRLANALIEYETLDQNEIQRAVQNLPIERVSIPKK</sequence>
<comment type="cofactor">
    <cofactor evidence="1">
        <name>Zn(2+)</name>
        <dbReference type="ChEBI" id="CHEBI:29105"/>
    </cofactor>
</comment>
<dbReference type="GO" id="GO:0005524">
    <property type="term" value="F:ATP binding"/>
    <property type="evidence" value="ECO:0007669"/>
    <property type="project" value="UniProtKB-KW"/>
</dbReference>
<dbReference type="Pfam" id="PF01434">
    <property type="entry name" value="Peptidase_M41"/>
    <property type="match status" value="1"/>
</dbReference>
<organism evidence="17 18">
    <name type="scientific">Smittium megazygosporum</name>
    <dbReference type="NCBI Taxonomy" id="133381"/>
    <lineage>
        <taxon>Eukaryota</taxon>
        <taxon>Fungi</taxon>
        <taxon>Fungi incertae sedis</taxon>
        <taxon>Zoopagomycota</taxon>
        <taxon>Kickxellomycotina</taxon>
        <taxon>Harpellomycetes</taxon>
        <taxon>Harpellales</taxon>
        <taxon>Legeriomycetaceae</taxon>
        <taxon>Smittium</taxon>
    </lineage>
</organism>
<evidence type="ECO:0000256" key="2">
    <source>
        <dbReference type="ARBA" id="ARBA00004173"/>
    </source>
</evidence>
<reference evidence="17 18" key="1">
    <citation type="journal article" date="2018" name="MBio">
        <title>Comparative Genomics Reveals the Core Gene Toolbox for the Fungus-Insect Symbiosis.</title>
        <authorList>
            <person name="Wang Y."/>
            <person name="Stata M."/>
            <person name="Wang W."/>
            <person name="Stajich J.E."/>
            <person name="White M.M."/>
            <person name="Moncalvo J.M."/>
        </authorList>
    </citation>
    <scope>NUCLEOTIDE SEQUENCE [LARGE SCALE GENOMIC DNA]</scope>
    <source>
        <strain evidence="17 18">SC-DP-2</strain>
    </source>
</reference>
<dbReference type="SMART" id="SM00382">
    <property type="entry name" value="AAA"/>
    <property type="match status" value="1"/>
</dbReference>
<keyword evidence="6" id="KW-0645">Protease</keyword>
<evidence type="ECO:0000256" key="1">
    <source>
        <dbReference type="ARBA" id="ARBA00001947"/>
    </source>
</evidence>
<proteinExistence type="inferred from homology"/>
<keyword evidence="14" id="KW-0472">Membrane</keyword>
<dbReference type="InterPro" id="IPR000642">
    <property type="entry name" value="Peptidase_M41"/>
</dbReference>
<dbReference type="SUPFAM" id="SSF140990">
    <property type="entry name" value="FtsH protease domain-like"/>
    <property type="match status" value="1"/>
</dbReference>
<dbReference type="Gene3D" id="1.20.58.760">
    <property type="entry name" value="Peptidase M41"/>
    <property type="match status" value="1"/>
</dbReference>
<dbReference type="FunFam" id="3.40.50.300:FF:000175">
    <property type="entry name" value="ATP-dependent zinc metalloprotease FTSH 4"/>
    <property type="match status" value="1"/>
</dbReference>
<dbReference type="FunFam" id="1.10.8.60:FF:000001">
    <property type="entry name" value="ATP-dependent zinc metalloprotease FtsH"/>
    <property type="match status" value="1"/>
</dbReference>
<dbReference type="GO" id="GO:0007005">
    <property type="term" value="P:mitochondrion organization"/>
    <property type="evidence" value="ECO:0007669"/>
    <property type="project" value="TreeGrafter"/>
</dbReference>
<evidence type="ECO:0000256" key="14">
    <source>
        <dbReference type="ARBA" id="ARBA00023136"/>
    </source>
</evidence>
<dbReference type="Gene3D" id="1.10.8.60">
    <property type="match status" value="1"/>
</dbReference>
<evidence type="ECO:0000256" key="4">
    <source>
        <dbReference type="ARBA" id="ARBA00010044"/>
    </source>
</evidence>
<feature type="compositionally biased region" description="Low complexity" evidence="15">
    <location>
        <begin position="340"/>
        <end position="354"/>
    </location>
</feature>
<dbReference type="GO" id="GO:0005743">
    <property type="term" value="C:mitochondrial inner membrane"/>
    <property type="evidence" value="ECO:0007669"/>
    <property type="project" value="TreeGrafter"/>
</dbReference>
<dbReference type="NCBIfam" id="TIGR01241">
    <property type="entry name" value="FtsH_fam"/>
    <property type="match status" value="1"/>
</dbReference>
<evidence type="ECO:0000256" key="8">
    <source>
        <dbReference type="ARBA" id="ARBA00022741"/>
    </source>
</evidence>
<dbReference type="GO" id="GO:0046872">
    <property type="term" value="F:metal ion binding"/>
    <property type="evidence" value="ECO:0007669"/>
    <property type="project" value="UniProtKB-KW"/>
</dbReference>
<feature type="region of interest" description="Disordered" evidence="15">
    <location>
        <begin position="332"/>
        <end position="354"/>
    </location>
</feature>
<accession>A0A2T9XZD4</accession>
<dbReference type="Proteomes" id="UP000245609">
    <property type="component" value="Unassembled WGS sequence"/>
</dbReference>
<keyword evidence="8" id="KW-0547">Nucleotide-binding</keyword>
<evidence type="ECO:0000313" key="17">
    <source>
        <dbReference type="EMBL" id="PVU85448.1"/>
    </source>
</evidence>
<evidence type="ECO:0000256" key="6">
    <source>
        <dbReference type="ARBA" id="ARBA00022670"/>
    </source>
</evidence>
<dbReference type="OrthoDB" id="1413014at2759"/>
<keyword evidence="7" id="KW-0479">Metal-binding</keyword>
<name>A0A2T9XZD4_9FUNG</name>
<dbReference type="PANTHER" id="PTHR23076:SF97">
    <property type="entry name" value="ATP-DEPENDENT ZINC METALLOPROTEASE YME1L1"/>
    <property type="match status" value="1"/>
</dbReference>
<dbReference type="InterPro" id="IPR003593">
    <property type="entry name" value="AAA+_ATPase"/>
</dbReference>
<dbReference type="EMBL" id="MBFS01003659">
    <property type="protein sequence ID" value="PVU85448.1"/>
    <property type="molecule type" value="Genomic_DNA"/>
</dbReference>
<evidence type="ECO:0000313" key="18">
    <source>
        <dbReference type="Proteomes" id="UP000245609"/>
    </source>
</evidence>
<dbReference type="Pfam" id="PF00004">
    <property type="entry name" value="AAA"/>
    <property type="match status" value="1"/>
</dbReference>
<dbReference type="AlphaFoldDB" id="A0A2T9XZD4"/>
<evidence type="ECO:0000259" key="16">
    <source>
        <dbReference type="SMART" id="SM00382"/>
    </source>
</evidence>
<dbReference type="CDD" id="cd19501">
    <property type="entry name" value="RecA-like_FtsH"/>
    <property type="match status" value="1"/>
</dbReference>
<dbReference type="GO" id="GO:0016887">
    <property type="term" value="F:ATP hydrolysis activity"/>
    <property type="evidence" value="ECO:0007669"/>
    <property type="project" value="InterPro"/>
</dbReference>
<feature type="domain" description="AAA+ ATPase" evidence="16">
    <location>
        <begin position="510"/>
        <end position="646"/>
    </location>
</feature>
<comment type="similarity">
    <text evidence="5">In the N-terminal section; belongs to the AAA ATPase family.</text>
</comment>
<evidence type="ECO:0000256" key="7">
    <source>
        <dbReference type="ARBA" id="ARBA00022723"/>
    </source>
</evidence>
<keyword evidence="12" id="KW-0482">Metalloprotease</keyword>
<evidence type="ECO:0000256" key="10">
    <source>
        <dbReference type="ARBA" id="ARBA00022833"/>
    </source>
</evidence>
<dbReference type="Gene3D" id="3.40.50.300">
    <property type="entry name" value="P-loop containing nucleotide triphosphate hydrolases"/>
    <property type="match status" value="1"/>
</dbReference>
<keyword evidence="11" id="KW-0067">ATP-binding</keyword>
<comment type="subcellular location">
    <subcellularLocation>
        <location evidence="3">Membrane</location>
    </subcellularLocation>
    <subcellularLocation>
        <location evidence="2">Mitochondrion</location>
    </subcellularLocation>
</comment>
<keyword evidence="9" id="KW-0378">Hydrolase</keyword>
<dbReference type="FunFam" id="1.20.58.760:FF:000002">
    <property type="entry name" value="ATP-dependent zinc metalloprotease FtsH"/>
    <property type="match status" value="1"/>
</dbReference>
<dbReference type="GO" id="GO:0004222">
    <property type="term" value="F:metalloendopeptidase activity"/>
    <property type="evidence" value="ECO:0007669"/>
    <property type="project" value="InterPro"/>
</dbReference>
<keyword evidence="18" id="KW-1185">Reference proteome</keyword>
<comment type="caution">
    <text evidence="17">The sequence shown here is derived from an EMBL/GenBank/DDBJ whole genome shotgun (WGS) entry which is preliminary data.</text>
</comment>
<gene>
    <name evidence="17" type="ORF">BB560_007017</name>
</gene>
<dbReference type="InterPro" id="IPR005936">
    <property type="entry name" value="FtsH"/>
</dbReference>
<dbReference type="STRING" id="133381.A0A2T9XZD4"/>
<dbReference type="InterPro" id="IPR041569">
    <property type="entry name" value="AAA_lid_3"/>
</dbReference>
<keyword evidence="10" id="KW-0862">Zinc</keyword>
<evidence type="ECO:0000256" key="15">
    <source>
        <dbReference type="SAM" id="MobiDB-lite"/>
    </source>
</evidence>
<dbReference type="PANTHER" id="PTHR23076">
    <property type="entry name" value="METALLOPROTEASE M41 FTSH"/>
    <property type="match status" value="1"/>
</dbReference>
<dbReference type="Pfam" id="PF17862">
    <property type="entry name" value="AAA_lid_3"/>
    <property type="match status" value="1"/>
</dbReference>
<dbReference type="SUPFAM" id="SSF52540">
    <property type="entry name" value="P-loop containing nucleoside triphosphate hydrolases"/>
    <property type="match status" value="1"/>
</dbReference>
<evidence type="ECO:0000256" key="12">
    <source>
        <dbReference type="ARBA" id="ARBA00023049"/>
    </source>
</evidence>
<protein>
    <recommendedName>
        <fullName evidence="16">AAA+ ATPase domain-containing protein</fullName>
    </recommendedName>
</protein>
<evidence type="ECO:0000256" key="5">
    <source>
        <dbReference type="ARBA" id="ARBA00010550"/>
    </source>
</evidence>
<evidence type="ECO:0000256" key="13">
    <source>
        <dbReference type="ARBA" id="ARBA00023128"/>
    </source>
</evidence>
<dbReference type="InterPro" id="IPR003959">
    <property type="entry name" value="ATPase_AAA_core"/>
</dbReference>
<dbReference type="InterPro" id="IPR027417">
    <property type="entry name" value="P-loop_NTPase"/>
</dbReference>
<dbReference type="HAMAP" id="MF_01458">
    <property type="entry name" value="FtsH"/>
    <property type="match status" value="1"/>
</dbReference>
<evidence type="ECO:0000256" key="3">
    <source>
        <dbReference type="ARBA" id="ARBA00004370"/>
    </source>
</evidence>
<evidence type="ECO:0000256" key="11">
    <source>
        <dbReference type="ARBA" id="ARBA00022840"/>
    </source>
</evidence>
<dbReference type="GO" id="GO:0004176">
    <property type="term" value="F:ATP-dependent peptidase activity"/>
    <property type="evidence" value="ECO:0007669"/>
    <property type="project" value="InterPro"/>
</dbReference>
<comment type="similarity">
    <text evidence="4">In the C-terminal section; belongs to the peptidase M41 family.</text>
</comment>
<keyword evidence="13" id="KW-0496">Mitochondrion</keyword>
<dbReference type="GO" id="GO:0141164">
    <property type="term" value="P:mitochondrial protein quality control"/>
    <property type="evidence" value="ECO:0007669"/>
    <property type="project" value="UniProtKB-ARBA"/>
</dbReference>